<organism evidence="1 2">
    <name type="scientific">Aspergillus glaucus CBS 516.65</name>
    <dbReference type="NCBI Taxonomy" id="1160497"/>
    <lineage>
        <taxon>Eukaryota</taxon>
        <taxon>Fungi</taxon>
        <taxon>Dikarya</taxon>
        <taxon>Ascomycota</taxon>
        <taxon>Pezizomycotina</taxon>
        <taxon>Eurotiomycetes</taxon>
        <taxon>Eurotiomycetidae</taxon>
        <taxon>Eurotiales</taxon>
        <taxon>Aspergillaceae</taxon>
        <taxon>Aspergillus</taxon>
        <taxon>Aspergillus subgen. Aspergillus</taxon>
    </lineage>
</organism>
<gene>
    <name evidence="1" type="ORF">ASPGLDRAFT_515812</name>
</gene>
<proteinExistence type="predicted"/>
<evidence type="ECO:0000313" key="1">
    <source>
        <dbReference type="EMBL" id="OJJ82893.1"/>
    </source>
</evidence>
<dbReference type="RefSeq" id="XP_022399591.1">
    <property type="nucleotide sequence ID" value="XM_022547566.1"/>
</dbReference>
<dbReference type="AlphaFoldDB" id="A0A1L9VG69"/>
<accession>A0A1L9VG69</accession>
<evidence type="ECO:0000313" key="2">
    <source>
        <dbReference type="Proteomes" id="UP000184300"/>
    </source>
</evidence>
<dbReference type="EMBL" id="KV878901">
    <property type="protein sequence ID" value="OJJ82893.1"/>
    <property type="molecule type" value="Genomic_DNA"/>
</dbReference>
<dbReference type="GeneID" id="34463827"/>
<name>A0A1L9VG69_ASPGL</name>
<sequence>MAAAVVERRHHRWVAVIASPPPSSAFSFIHSNSFIPHVPAHRISETVCVSSDQLILNSILFCSISILRSYIQGILTTGFAGVISPGSQLCVSALFLHLRCYLFLSSCHILY</sequence>
<keyword evidence="2" id="KW-1185">Reference proteome</keyword>
<dbReference type="Proteomes" id="UP000184300">
    <property type="component" value="Unassembled WGS sequence"/>
</dbReference>
<dbReference type="VEuPathDB" id="FungiDB:ASPGLDRAFT_515812"/>
<protein>
    <submittedName>
        <fullName evidence="1">Uncharacterized protein</fullName>
    </submittedName>
</protein>
<reference evidence="2" key="1">
    <citation type="journal article" date="2017" name="Genome Biol.">
        <title>Comparative genomics reveals high biological diversity and specific adaptations in the industrially and medically important fungal genus Aspergillus.</title>
        <authorList>
            <person name="de Vries R.P."/>
            <person name="Riley R."/>
            <person name="Wiebenga A."/>
            <person name="Aguilar-Osorio G."/>
            <person name="Amillis S."/>
            <person name="Uchima C.A."/>
            <person name="Anderluh G."/>
            <person name="Asadollahi M."/>
            <person name="Askin M."/>
            <person name="Barry K."/>
            <person name="Battaglia E."/>
            <person name="Bayram O."/>
            <person name="Benocci T."/>
            <person name="Braus-Stromeyer S.A."/>
            <person name="Caldana C."/>
            <person name="Canovas D."/>
            <person name="Cerqueira G.C."/>
            <person name="Chen F."/>
            <person name="Chen W."/>
            <person name="Choi C."/>
            <person name="Clum A."/>
            <person name="Dos Santos R.A."/>
            <person name="Damasio A.R."/>
            <person name="Diallinas G."/>
            <person name="Emri T."/>
            <person name="Fekete E."/>
            <person name="Flipphi M."/>
            <person name="Freyberg S."/>
            <person name="Gallo A."/>
            <person name="Gournas C."/>
            <person name="Habgood R."/>
            <person name="Hainaut M."/>
            <person name="Harispe M.L."/>
            <person name="Henrissat B."/>
            <person name="Hilden K.S."/>
            <person name="Hope R."/>
            <person name="Hossain A."/>
            <person name="Karabika E."/>
            <person name="Karaffa L."/>
            <person name="Karanyi Z."/>
            <person name="Krasevec N."/>
            <person name="Kuo A."/>
            <person name="Kusch H."/>
            <person name="LaButti K."/>
            <person name="Lagendijk E.L."/>
            <person name="Lapidus A."/>
            <person name="Levasseur A."/>
            <person name="Lindquist E."/>
            <person name="Lipzen A."/>
            <person name="Logrieco A.F."/>
            <person name="MacCabe A."/>
            <person name="Maekelae M.R."/>
            <person name="Malavazi I."/>
            <person name="Melin P."/>
            <person name="Meyer V."/>
            <person name="Mielnichuk N."/>
            <person name="Miskei M."/>
            <person name="Molnar A.P."/>
            <person name="Mule G."/>
            <person name="Ngan C.Y."/>
            <person name="Orejas M."/>
            <person name="Orosz E."/>
            <person name="Ouedraogo J.P."/>
            <person name="Overkamp K.M."/>
            <person name="Park H.-S."/>
            <person name="Perrone G."/>
            <person name="Piumi F."/>
            <person name="Punt P.J."/>
            <person name="Ram A.F."/>
            <person name="Ramon A."/>
            <person name="Rauscher S."/>
            <person name="Record E."/>
            <person name="Riano-Pachon D.M."/>
            <person name="Robert V."/>
            <person name="Roehrig J."/>
            <person name="Ruller R."/>
            <person name="Salamov A."/>
            <person name="Salih N.S."/>
            <person name="Samson R.A."/>
            <person name="Sandor E."/>
            <person name="Sanguinetti M."/>
            <person name="Schuetze T."/>
            <person name="Sepcic K."/>
            <person name="Shelest E."/>
            <person name="Sherlock G."/>
            <person name="Sophianopoulou V."/>
            <person name="Squina F.M."/>
            <person name="Sun H."/>
            <person name="Susca A."/>
            <person name="Todd R.B."/>
            <person name="Tsang A."/>
            <person name="Unkles S.E."/>
            <person name="van de Wiele N."/>
            <person name="van Rossen-Uffink D."/>
            <person name="Oliveira J.V."/>
            <person name="Vesth T.C."/>
            <person name="Visser J."/>
            <person name="Yu J.-H."/>
            <person name="Zhou M."/>
            <person name="Andersen M.R."/>
            <person name="Archer D.B."/>
            <person name="Baker S.E."/>
            <person name="Benoit I."/>
            <person name="Brakhage A.A."/>
            <person name="Braus G.H."/>
            <person name="Fischer R."/>
            <person name="Frisvad J.C."/>
            <person name="Goldman G.H."/>
            <person name="Houbraken J."/>
            <person name="Oakley B."/>
            <person name="Pocsi I."/>
            <person name="Scazzocchio C."/>
            <person name="Seiboth B."/>
            <person name="vanKuyk P.A."/>
            <person name="Wortman J."/>
            <person name="Dyer P.S."/>
            <person name="Grigoriev I.V."/>
        </authorList>
    </citation>
    <scope>NUCLEOTIDE SEQUENCE [LARGE SCALE GENOMIC DNA]</scope>
    <source>
        <strain evidence="2">CBS 516.65</strain>
    </source>
</reference>